<dbReference type="InterPro" id="IPR001173">
    <property type="entry name" value="Glyco_trans_2-like"/>
</dbReference>
<dbReference type="EMBL" id="JBBPCB010000004">
    <property type="protein sequence ID" value="MEK8180231.1"/>
    <property type="molecule type" value="Genomic_DNA"/>
</dbReference>
<comment type="caution">
    <text evidence="2">The sequence shown here is derived from an EMBL/GenBank/DDBJ whole genome shotgun (WGS) entry which is preliminary data.</text>
</comment>
<dbReference type="PANTHER" id="PTHR22916:SF3">
    <property type="entry name" value="UDP-GLCNAC:BETAGAL BETA-1,3-N-ACETYLGLUCOSAMINYLTRANSFERASE-LIKE PROTEIN 1"/>
    <property type="match status" value="1"/>
</dbReference>
<dbReference type="SUPFAM" id="SSF53448">
    <property type="entry name" value="Nucleotide-diphospho-sugar transferases"/>
    <property type="match status" value="1"/>
</dbReference>
<accession>A0ABU9E101</accession>
<dbReference type="Pfam" id="PF00535">
    <property type="entry name" value="Glycos_transf_2"/>
    <property type="match status" value="1"/>
</dbReference>
<feature type="domain" description="Glycosyltransferase 2-like" evidence="1">
    <location>
        <begin position="4"/>
        <end position="107"/>
    </location>
</feature>
<proteinExistence type="predicted"/>
<protein>
    <submittedName>
        <fullName evidence="2">Glycosyltransferase family 2 protein</fullName>
    </submittedName>
</protein>
<keyword evidence="3" id="KW-1185">Reference proteome</keyword>
<evidence type="ECO:0000313" key="3">
    <source>
        <dbReference type="Proteomes" id="UP001491349"/>
    </source>
</evidence>
<reference evidence="2 3" key="1">
    <citation type="submission" date="2024-04" db="EMBL/GenBank/DDBJ databases">
        <title>draft genome sequnece of Flavobacterium buctense JCM 30750.</title>
        <authorList>
            <person name="Kim D.-U."/>
        </authorList>
    </citation>
    <scope>NUCLEOTIDE SEQUENCE [LARGE SCALE GENOMIC DNA]</scope>
    <source>
        <strain evidence="2 3">JCM 30750</strain>
    </source>
</reference>
<name>A0ABU9E101_9FLAO</name>
<organism evidence="2 3">
    <name type="scientific">Flavobacterium buctense</name>
    <dbReference type="NCBI Taxonomy" id="1648146"/>
    <lineage>
        <taxon>Bacteria</taxon>
        <taxon>Pseudomonadati</taxon>
        <taxon>Bacteroidota</taxon>
        <taxon>Flavobacteriia</taxon>
        <taxon>Flavobacteriales</taxon>
        <taxon>Flavobacteriaceae</taxon>
        <taxon>Flavobacterium</taxon>
    </lineage>
</organism>
<dbReference type="RefSeq" id="WP_187660701.1">
    <property type="nucleotide sequence ID" value="NZ_JACTAB010000005.1"/>
</dbReference>
<dbReference type="Proteomes" id="UP001491349">
    <property type="component" value="Unassembled WGS sequence"/>
</dbReference>
<dbReference type="Gene3D" id="3.90.550.10">
    <property type="entry name" value="Spore Coat Polysaccharide Biosynthesis Protein SpsA, Chain A"/>
    <property type="match status" value="1"/>
</dbReference>
<evidence type="ECO:0000259" key="1">
    <source>
        <dbReference type="Pfam" id="PF00535"/>
    </source>
</evidence>
<sequence>MLAIVIPYFKLAFFEETLASLANQTDQRFTVYIGDDASPENPKDLLAQFQNKFQFVYHRFEDNWGGKALVKQWERCISLTKNEQWLMILGDDDYLTHTVVEQFYAQLPQFISKTNLVRFASQTVVEETQHKAAICTNPVWESATDSYFRKLMKTSRSSLSEYVFLKSAFERHRFYNYPLAWNSDDRAWLDFAEDQPIYSINESVVCVRLSSLNITGKKDNLSLKNQSLVAFYTFLIEKKLPYYTKYQRIKIVRKYQEELRKSRPLQFKDWCFFAWNYFINLNTTTITEFFKKRVSK</sequence>
<dbReference type="CDD" id="cd00761">
    <property type="entry name" value="Glyco_tranf_GTA_type"/>
    <property type="match status" value="1"/>
</dbReference>
<dbReference type="InterPro" id="IPR029044">
    <property type="entry name" value="Nucleotide-diphossugar_trans"/>
</dbReference>
<gene>
    <name evidence="2" type="ORF">WMW71_07750</name>
</gene>
<evidence type="ECO:0000313" key="2">
    <source>
        <dbReference type="EMBL" id="MEK8180231.1"/>
    </source>
</evidence>
<dbReference type="PANTHER" id="PTHR22916">
    <property type="entry name" value="GLYCOSYLTRANSFERASE"/>
    <property type="match status" value="1"/>
</dbReference>